<proteinExistence type="predicted"/>
<keyword evidence="4" id="KW-1185">Reference proteome</keyword>
<organism evidence="3 4">
    <name type="scientific">Symbiodinium microadriaticum</name>
    <name type="common">Dinoflagellate</name>
    <name type="synonym">Zooxanthella microadriatica</name>
    <dbReference type="NCBI Taxonomy" id="2951"/>
    <lineage>
        <taxon>Eukaryota</taxon>
        <taxon>Sar</taxon>
        <taxon>Alveolata</taxon>
        <taxon>Dinophyceae</taxon>
        <taxon>Suessiales</taxon>
        <taxon>Symbiodiniaceae</taxon>
        <taxon>Symbiodinium</taxon>
    </lineage>
</organism>
<comment type="caution">
    <text evidence="3">The sequence shown here is derived from an EMBL/GenBank/DDBJ whole genome shotgun (WGS) entry which is preliminary data.</text>
</comment>
<evidence type="ECO:0000313" key="3">
    <source>
        <dbReference type="EMBL" id="OLQ13643.1"/>
    </source>
</evidence>
<dbReference type="Proteomes" id="UP000186817">
    <property type="component" value="Unassembled WGS sequence"/>
</dbReference>
<dbReference type="InterPro" id="IPR023323">
    <property type="entry name" value="Tex-like_dom_sf"/>
</dbReference>
<feature type="region of interest" description="Disordered" evidence="1">
    <location>
        <begin position="396"/>
        <end position="434"/>
    </location>
</feature>
<gene>
    <name evidence="3" type="ORF">AK812_SmicGene2335</name>
</gene>
<keyword evidence="2" id="KW-1133">Transmembrane helix</keyword>
<dbReference type="EMBL" id="LSRX01000025">
    <property type="protein sequence ID" value="OLQ13643.1"/>
    <property type="molecule type" value="Genomic_DNA"/>
</dbReference>
<feature type="transmembrane region" description="Helical" evidence="2">
    <location>
        <begin position="311"/>
        <end position="336"/>
    </location>
</feature>
<sequence length="604" mass="68010">MQYLFSAAAEITTFLVRLIASEPRVRSYVRQEFWKLCAVSAKVTEVSFPSVEAGKALAKEASHSFKKPAPKMYRSFHVTYRPELASASPTAVLGSPRVLVPKDVSKFDEKSDLFLEMLQLQRKGMITIEYDLVQMSAGCAVRRPCRKGKDQAEFSDALQASRPALTSDEQDLISKMEAAAKLKEAHSRRRSSGDDLKSQVRSVLASSLKATLCPNSWRSLLRPGIVEPQLLFDPIFEQLSLMYCVTIAEGGDRRAVMETSWNSVRRTGRKIRIIIMQQQQQIFIVIFIIFVIIIVIFIIVFFFIFIFIFIIIIIIIIIISISISIVIVIVVIIIIISSSSSSSAIVIVVAIVVITIIMIASRNRTRLFASTRDHLARTASAVVCRDVRERLTKMVDIKPPPDTDKKLDEAEDKVNDLRQDSDDEAAAQRKREDPSLWEKERLARKAGLHSALVILPEAGRRRWEEEEEEEEEVGIDVETAIVGFVNAFGQIPKEGEPVDMRQVFKSFMCLCSNSQKSDTGHWCNAWQFTGCLKIQHNQSRYEKGSDGPSIALRKRYRDSQAADVSAMQSTVTIGVLLCFNYDKDQKIFEHKVADSGRTEVDSDA</sequence>
<dbReference type="AlphaFoldDB" id="A0A1Q9F1W3"/>
<accession>A0A1Q9F1W3</accession>
<evidence type="ECO:0000313" key="4">
    <source>
        <dbReference type="Proteomes" id="UP000186817"/>
    </source>
</evidence>
<keyword evidence="2" id="KW-0812">Transmembrane</keyword>
<dbReference type="Gene3D" id="1.10.3500.10">
    <property type="entry name" value="Tex N-terminal region-like"/>
    <property type="match status" value="1"/>
</dbReference>
<feature type="transmembrane region" description="Helical" evidence="2">
    <location>
        <begin position="282"/>
        <end position="304"/>
    </location>
</feature>
<dbReference type="OrthoDB" id="446440at2759"/>
<reference evidence="3 4" key="1">
    <citation type="submission" date="2016-02" db="EMBL/GenBank/DDBJ databases">
        <title>Genome analysis of coral dinoflagellate symbionts highlights evolutionary adaptations to a symbiotic lifestyle.</title>
        <authorList>
            <person name="Aranda M."/>
            <person name="Li Y."/>
            <person name="Liew Y.J."/>
            <person name="Baumgarten S."/>
            <person name="Simakov O."/>
            <person name="Wilson M."/>
            <person name="Piel J."/>
            <person name="Ashoor H."/>
            <person name="Bougouffa S."/>
            <person name="Bajic V.B."/>
            <person name="Ryu T."/>
            <person name="Ravasi T."/>
            <person name="Bayer T."/>
            <person name="Micklem G."/>
            <person name="Kim H."/>
            <person name="Bhak J."/>
            <person name="Lajeunesse T.C."/>
            <person name="Voolstra C.R."/>
        </authorList>
    </citation>
    <scope>NUCLEOTIDE SEQUENCE [LARGE SCALE GENOMIC DNA]</scope>
    <source>
        <strain evidence="3 4">CCMP2467</strain>
    </source>
</reference>
<feature type="transmembrane region" description="Helical" evidence="2">
    <location>
        <begin position="342"/>
        <end position="360"/>
    </location>
</feature>
<evidence type="ECO:0000256" key="2">
    <source>
        <dbReference type="SAM" id="Phobius"/>
    </source>
</evidence>
<keyword evidence="2" id="KW-0472">Membrane</keyword>
<evidence type="ECO:0000256" key="1">
    <source>
        <dbReference type="SAM" id="MobiDB-lite"/>
    </source>
</evidence>
<name>A0A1Q9F1W3_SYMMI</name>
<protein>
    <submittedName>
        <fullName evidence="3">Uncharacterized protein</fullName>
    </submittedName>
</protein>